<dbReference type="PANTHER" id="PTHR42648:SF18">
    <property type="entry name" value="RETROTRANSPOSON, UNCLASSIFIED-LIKE PROTEIN"/>
    <property type="match status" value="1"/>
</dbReference>
<dbReference type="GO" id="GO:0004190">
    <property type="term" value="F:aspartic-type endopeptidase activity"/>
    <property type="evidence" value="ECO:0007669"/>
    <property type="project" value="UniProtKB-KW"/>
</dbReference>
<feature type="region of interest" description="Disordered" evidence="6">
    <location>
        <begin position="189"/>
        <end position="245"/>
    </location>
</feature>
<dbReference type="SUPFAM" id="SSF56672">
    <property type="entry name" value="DNA/RNA polymerases"/>
    <property type="match status" value="1"/>
</dbReference>
<dbReference type="Pfam" id="PF22936">
    <property type="entry name" value="Pol_BBD"/>
    <property type="match status" value="1"/>
</dbReference>
<dbReference type="GO" id="GO:0008270">
    <property type="term" value="F:zinc ion binding"/>
    <property type="evidence" value="ECO:0007669"/>
    <property type="project" value="UniProtKB-KW"/>
</dbReference>
<dbReference type="Gene3D" id="4.10.60.10">
    <property type="entry name" value="Zinc finger, CCHC-type"/>
    <property type="match status" value="1"/>
</dbReference>
<keyword evidence="2" id="KW-0479">Metal-binding</keyword>
<dbReference type="SUPFAM" id="SSF57756">
    <property type="entry name" value="Retrovirus zinc finger-like domains"/>
    <property type="match status" value="1"/>
</dbReference>
<gene>
    <name evidence="9" type="ORF">Prudu_000436</name>
</gene>
<keyword evidence="1" id="KW-0645">Protease</keyword>
<dbReference type="SMART" id="SM00343">
    <property type="entry name" value="ZnF_C2HC"/>
    <property type="match status" value="2"/>
</dbReference>
<evidence type="ECO:0000313" key="9">
    <source>
        <dbReference type="EMBL" id="BBG92642.1"/>
    </source>
</evidence>
<dbReference type="PANTHER" id="PTHR42648">
    <property type="entry name" value="TRANSPOSASE, PUTATIVE-RELATED"/>
    <property type="match status" value="1"/>
</dbReference>
<dbReference type="CDD" id="cd09272">
    <property type="entry name" value="RNase_HI_RT_Ty1"/>
    <property type="match status" value="1"/>
</dbReference>
<dbReference type="Pfam" id="PF25597">
    <property type="entry name" value="SH3_retrovirus"/>
    <property type="match status" value="1"/>
</dbReference>
<dbReference type="InterPro" id="IPR001878">
    <property type="entry name" value="Znf_CCHC"/>
</dbReference>
<evidence type="ECO:0000256" key="3">
    <source>
        <dbReference type="ARBA" id="ARBA00022750"/>
    </source>
</evidence>
<organism evidence="9">
    <name type="scientific">Prunus dulcis</name>
    <name type="common">Almond</name>
    <name type="synonym">Amygdalus dulcis</name>
    <dbReference type="NCBI Taxonomy" id="3755"/>
    <lineage>
        <taxon>Eukaryota</taxon>
        <taxon>Viridiplantae</taxon>
        <taxon>Streptophyta</taxon>
        <taxon>Embryophyta</taxon>
        <taxon>Tracheophyta</taxon>
        <taxon>Spermatophyta</taxon>
        <taxon>Magnoliopsida</taxon>
        <taxon>eudicotyledons</taxon>
        <taxon>Gunneridae</taxon>
        <taxon>Pentapetalae</taxon>
        <taxon>rosids</taxon>
        <taxon>fabids</taxon>
        <taxon>Rosales</taxon>
        <taxon>Rosaceae</taxon>
        <taxon>Amygdaloideae</taxon>
        <taxon>Amygdaleae</taxon>
        <taxon>Prunus</taxon>
    </lineage>
</organism>
<accession>A0A4Y1QL79</accession>
<protein>
    <submittedName>
        <fullName evidence="9">NAD(P)-binding Rossmann-fold superfamily protein</fullName>
    </submittedName>
</protein>
<evidence type="ECO:0000256" key="5">
    <source>
        <dbReference type="PROSITE-ProRule" id="PRU00047"/>
    </source>
</evidence>
<evidence type="ECO:0000256" key="6">
    <source>
        <dbReference type="SAM" id="MobiDB-lite"/>
    </source>
</evidence>
<evidence type="ECO:0000259" key="8">
    <source>
        <dbReference type="PROSITE" id="PS50994"/>
    </source>
</evidence>
<dbReference type="GO" id="GO:0003676">
    <property type="term" value="F:nucleic acid binding"/>
    <property type="evidence" value="ECO:0007669"/>
    <property type="project" value="InterPro"/>
</dbReference>
<feature type="compositionally biased region" description="Polar residues" evidence="6">
    <location>
        <begin position="232"/>
        <end position="243"/>
    </location>
</feature>
<evidence type="ECO:0000256" key="1">
    <source>
        <dbReference type="ARBA" id="ARBA00022670"/>
    </source>
</evidence>
<dbReference type="GO" id="GO:0015074">
    <property type="term" value="P:DNA integration"/>
    <property type="evidence" value="ECO:0007669"/>
    <property type="project" value="InterPro"/>
</dbReference>
<dbReference type="InterPro" id="IPR036875">
    <property type="entry name" value="Znf_CCHC_sf"/>
</dbReference>
<feature type="non-terminal residue" evidence="9">
    <location>
        <position position="1280"/>
    </location>
</feature>
<dbReference type="InterPro" id="IPR039537">
    <property type="entry name" value="Retrotran_Ty1/copia-like"/>
</dbReference>
<keyword evidence="4" id="KW-0378">Hydrolase</keyword>
<evidence type="ECO:0000256" key="4">
    <source>
        <dbReference type="ARBA" id="ARBA00022801"/>
    </source>
</evidence>
<feature type="domain" description="CCHC-type" evidence="7">
    <location>
        <begin position="264"/>
        <end position="279"/>
    </location>
</feature>
<feature type="compositionally biased region" description="Low complexity" evidence="6">
    <location>
        <begin position="189"/>
        <end position="198"/>
    </location>
</feature>
<dbReference type="InterPro" id="IPR012337">
    <property type="entry name" value="RNaseH-like_sf"/>
</dbReference>
<dbReference type="Gene3D" id="3.30.420.10">
    <property type="entry name" value="Ribonuclease H-like superfamily/Ribonuclease H"/>
    <property type="match status" value="1"/>
</dbReference>
<feature type="compositionally biased region" description="Basic and acidic residues" evidence="6">
    <location>
        <begin position="205"/>
        <end position="231"/>
    </location>
</feature>
<dbReference type="InterPro" id="IPR013103">
    <property type="entry name" value="RVT_2"/>
</dbReference>
<feature type="domain" description="Integrase catalytic" evidence="8">
    <location>
        <begin position="530"/>
        <end position="640"/>
    </location>
</feature>
<feature type="region of interest" description="Disordered" evidence="6">
    <location>
        <begin position="733"/>
        <end position="767"/>
    </location>
</feature>
<dbReference type="PROSITE" id="PS50158">
    <property type="entry name" value="ZF_CCHC"/>
    <property type="match status" value="1"/>
</dbReference>
<evidence type="ECO:0000256" key="2">
    <source>
        <dbReference type="ARBA" id="ARBA00022723"/>
    </source>
</evidence>
<keyword evidence="5" id="KW-0863">Zinc-finger</keyword>
<dbReference type="SUPFAM" id="SSF53098">
    <property type="entry name" value="Ribonuclease H-like"/>
    <property type="match status" value="1"/>
</dbReference>
<reference evidence="9" key="1">
    <citation type="journal article" date="2019" name="Science">
        <title>Mutation of a bHLH transcription factor allowed almond domestication.</title>
        <authorList>
            <person name="Sanchez-Perez R."/>
            <person name="Pavan S."/>
            <person name="Mazzeo R."/>
            <person name="Moldovan C."/>
            <person name="Aiese Cigliano R."/>
            <person name="Del Cueto J."/>
            <person name="Ricciardi F."/>
            <person name="Lotti C."/>
            <person name="Ricciardi L."/>
            <person name="Dicenta F."/>
            <person name="Lopez-Marques R.L."/>
            <person name="Lindberg Moller B."/>
        </authorList>
    </citation>
    <scope>NUCLEOTIDE SEQUENCE</scope>
</reference>
<dbReference type="InterPro" id="IPR043502">
    <property type="entry name" value="DNA/RNA_pol_sf"/>
</dbReference>
<proteinExistence type="predicted"/>
<dbReference type="InterPro" id="IPR001584">
    <property type="entry name" value="Integrase_cat-core"/>
</dbReference>
<dbReference type="InterPro" id="IPR054722">
    <property type="entry name" value="PolX-like_BBD"/>
</dbReference>
<dbReference type="InterPro" id="IPR025724">
    <property type="entry name" value="GAG-pre-integrase_dom"/>
</dbReference>
<dbReference type="Pfam" id="PF13976">
    <property type="entry name" value="gag_pre-integrs"/>
    <property type="match status" value="1"/>
</dbReference>
<dbReference type="Pfam" id="PF14223">
    <property type="entry name" value="Retrotran_gag_2"/>
    <property type="match status" value="1"/>
</dbReference>
<evidence type="ECO:0000259" key="7">
    <source>
        <dbReference type="PROSITE" id="PS50158"/>
    </source>
</evidence>
<keyword evidence="5" id="KW-0862">Zinc</keyword>
<dbReference type="InterPro" id="IPR057670">
    <property type="entry name" value="SH3_retrovirus"/>
</dbReference>
<dbReference type="Pfam" id="PF07727">
    <property type="entry name" value="RVT_2"/>
    <property type="match status" value="1"/>
</dbReference>
<dbReference type="AlphaFoldDB" id="A0A4Y1QL79"/>
<dbReference type="EMBL" id="AP019297">
    <property type="protein sequence ID" value="BBG92642.1"/>
    <property type="molecule type" value="Genomic_DNA"/>
</dbReference>
<dbReference type="GO" id="GO:0006508">
    <property type="term" value="P:proteolysis"/>
    <property type="evidence" value="ECO:0007669"/>
    <property type="project" value="UniProtKB-KW"/>
</dbReference>
<sequence length="1280" mass="145741">MRTILLSEGLWSFVERGLQEPEDLSQLPAAEIEKFEAEVMKDAKALSKIQNGVTSDIFPRITRAKTAKEAWDTLEKEFQGDSKAITIKLQTLRREFYNMKMKESECIQDYASRLAEVVNQMRTLGEEISDQRVVEKILISLPEKYDPIVAAIEECKDITTLSIEQLMGSLKSHEQRRLTRNDQSVESAFQSKLSFKSQKSSKKGNSRDDQRTGEQRRWKKGESSKRDESKNGKSTNSEDNQPSCRICNKTNHDTSNCWNRGKPKCHHCNKFGHVEKNCRFKKANQANFSESKNDDDGNENLFSTCLSALEEKESIWYLDSGCSNHMSGNENIFLDVDTSATPNIKMGNGAIVEAKGKGRIAVKTKKGMKQIHDVLLVPKLSQNLLSVGQLVENGYRLVFQDGACIIYDKNAVEMVIAKVKMERNRNFPIEFQYAEVAAMKADVVQDSWLWHKRFCHLNFQGLKLLQKNSMVNGLPEIKETTDVCEGCIMGKQHRNSFPRQSTWRAKAPLELIHTDICGKMQTPSLSQYRFKALVEKQSGSTIKVMRSDRGGEYTSQEFEDYCKDEGIWKQLTASYSPQQNGIAERKNRTIVEMATSMMNEKGLPKRFWAEAVFTAVYILNRSPTKVVKNKTPFEAWSGFKPSVRHLKIFGCICYAHIPAEKRTKFDDKSQKCIFVGYSSSTKGYRLYNVETKKLIVSRDVVFNEKARWDWNENKVQEMPYALVQEQREILGEHQEEEATPQTPAAAGNNSNAEPVSPNYSSSESPPLRTRSLNDIYETCNFSGIEPESFEEAQKHEVWVKAMKDEIRMIEKNQTWELVDLPKDRDVIGVKWIFKTKFNQDGGIQKHKARLVARGFTQKPAFLNGVLKEEVYVEQPQGFLVEGGEDKVYKLKKALYGLKQAPRTWYAEIDKYFSHSGFQKSQSEPTLYILKKGASILIVSLYVDDLIFTGNDEHLIQQFKKDMMSTYEMSDLGLLHYFLGIEVSQTENGIFISQKKYAENILKKFNLLGCKSVATPLIANEKMRKFDGAKKADAKKYRSLVGSFLYLTATRPDIMFAASLLSRYMQEPSQIHFSAAKRVLRYLQGTLDYGILFTAVEKSRLIGYTDSDWAGCLDDMKSTICSWASKKQNVVAQSTAEAEYIAAAKAASQAVWLRRILEDIGEKQEGGTKLYCDNKSAIAIGKNPVSHDRTKHIAIKYHFIRESIEKGEVALEYCRTEEQLADILTKALPQEKFCYLRELIGVVKKESTKKHLLRWRTAAGELLFAEEVSGSGTGELLHRPG</sequence>
<dbReference type="PROSITE" id="PS50994">
    <property type="entry name" value="INTEGRASE"/>
    <property type="match status" value="1"/>
</dbReference>
<feature type="compositionally biased region" description="Polar residues" evidence="6">
    <location>
        <begin position="747"/>
        <end position="764"/>
    </location>
</feature>
<dbReference type="InterPro" id="IPR036397">
    <property type="entry name" value="RNaseH_sf"/>
</dbReference>
<keyword evidence="3" id="KW-0064">Aspartyl protease</keyword>
<name>A0A4Y1QL79_PRUDU</name>